<dbReference type="Pfam" id="PF01494">
    <property type="entry name" value="FAD_binding_3"/>
    <property type="match status" value="1"/>
</dbReference>
<keyword evidence="2" id="KW-0274">FAD</keyword>
<dbReference type="InterPro" id="IPR002938">
    <property type="entry name" value="FAD-bd"/>
</dbReference>
<sequence length="386" mass="41738">MVAPIAIIGGGPSGLTLARLLEVKGIDYVVYERDDAEPSVPQGGSLDLHPDSGQLALKQAGLFDEFLKHARYDATVFNILDKNGTSLLKIGDGRDAPEIDRPMLRKILLESIPKEKILWGHGVKSVDRDQEGKVVVTFQNGKTETGFKLLVGADGAWSKTRHLLTPVQPIYSGKMYIETSVTPTNPFHGTLKERIGPGSLMAVAPKQNVLAMCQGDGSYKVYASVSVAADFAKTELDIHNKPDEARQLLVERFFGDWSNDLTEMILKADGKIREWPLYYLPPDELPWKQVSGVTLLGDAAHLTTPFVGEGVNCAMTDAMRLAEEIGKHGVDGLDEAVKAYEEDMIPRGVDLIQRSQGAGELFYGAGSPGSVVDVFSGGGGGDDGTW</sequence>
<accession>A0AAE0MA18</accession>
<dbReference type="Gene3D" id="3.50.50.60">
    <property type="entry name" value="FAD/NAD(P)-binding domain"/>
    <property type="match status" value="1"/>
</dbReference>
<keyword evidence="3" id="KW-0560">Oxidoreductase</keyword>
<evidence type="ECO:0000259" key="5">
    <source>
        <dbReference type="Pfam" id="PF01494"/>
    </source>
</evidence>
<dbReference type="Proteomes" id="UP001283341">
    <property type="component" value="Unassembled WGS sequence"/>
</dbReference>
<dbReference type="GO" id="GO:0004497">
    <property type="term" value="F:monooxygenase activity"/>
    <property type="evidence" value="ECO:0007669"/>
    <property type="project" value="UniProtKB-KW"/>
</dbReference>
<protein>
    <recommendedName>
        <fullName evidence="5">FAD-binding domain-containing protein</fullName>
    </recommendedName>
</protein>
<evidence type="ECO:0000256" key="2">
    <source>
        <dbReference type="ARBA" id="ARBA00022827"/>
    </source>
</evidence>
<reference evidence="6" key="2">
    <citation type="submission" date="2023-06" db="EMBL/GenBank/DDBJ databases">
        <authorList>
            <consortium name="Lawrence Berkeley National Laboratory"/>
            <person name="Haridas S."/>
            <person name="Hensen N."/>
            <person name="Bonometti L."/>
            <person name="Westerberg I."/>
            <person name="Brannstrom I.O."/>
            <person name="Guillou S."/>
            <person name="Cros-Aarteil S."/>
            <person name="Calhoun S."/>
            <person name="Kuo A."/>
            <person name="Mondo S."/>
            <person name="Pangilinan J."/>
            <person name="Riley R."/>
            <person name="Labutti K."/>
            <person name="Andreopoulos B."/>
            <person name="Lipzen A."/>
            <person name="Chen C."/>
            <person name="Yanf M."/>
            <person name="Daum C."/>
            <person name="Ng V."/>
            <person name="Clum A."/>
            <person name="Steindorff A."/>
            <person name="Ohm R."/>
            <person name="Martin F."/>
            <person name="Silar P."/>
            <person name="Natvig D."/>
            <person name="Lalanne C."/>
            <person name="Gautier V."/>
            <person name="Ament-Velasquez S.L."/>
            <person name="Kruys A."/>
            <person name="Hutchinson M.I."/>
            <person name="Powell A.J."/>
            <person name="Barry K."/>
            <person name="Miller A.N."/>
            <person name="Grigoriev I.V."/>
            <person name="Debuchy R."/>
            <person name="Gladieux P."/>
            <person name="Thoren M.H."/>
            <person name="Johannesson H."/>
        </authorList>
    </citation>
    <scope>NUCLEOTIDE SEQUENCE</scope>
    <source>
        <strain evidence="6">CBS 118394</strain>
    </source>
</reference>
<organism evidence="6 7">
    <name type="scientific">Apodospora peruviana</name>
    <dbReference type="NCBI Taxonomy" id="516989"/>
    <lineage>
        <taxon>Eukaryota</taxon>
        <taxon>Fungi</taxon>
        <taxon>Dikarya</taxon>
        <taxon>Ascomycota</taxon>
        <taxon>Pezizomycotina</taxon>
        <taxon>Sordariomycetes</taxon>
        <taxon>Sordariomycetidae</taxon>
        <taxon>Sordariales</taxon>
        <taxon>Lasiosphaeriaceae</taxon>
        <taxon>Apodospora</taxon>
    </lineage>
</organism>
<reference evidence="6" key="1">
    <citation type="journal article" date="2023" name="Mol. Phylogenet. Evol.">
        <title>Genome-scale phylogeny and comparative genomics of the fungal order Sordariales.</title>
        <authorList>
            <person name="Hensen N."/>
            <person name="Bonometti L."/>
            <person name="Westerberg I."/>
            <person name="Brannstrom I.O."/>
            <person name="Guillou S."/>
            <person name="Cros-Aarteil S."/>
            <person name="Calhoun S."/>
            <person name="Haridas S."/>
            <person name="Kuo A."/>
            <person name="Mondo S."/>
            <person name="Pangilinan J."/>
            <person name="Riley R."/>
            <person name="LaButti K."/>
            <person name="Andreopoulos B."/>
            <person name="Lipzen A."/>
            <person name="Chen C."/>
            <person name="Yan M."/>
            <person name="Daum C."/>
            <person name="Ng V."/>
            <person name="Clum A."/>
            <person name="Steindorff A."/>
            <person name="Ohm R.A."/>
            <person name="Martin F."/>
            <person name="Silar P."/>
            <person name="Natvig D.O."/>
            <person name="Lalanne C."/>
            <person name="Gautier V."/>
            <person name="Ament-Velasquez S.L."/>
            <person name="Kruys A."/>
            <person name="Hutchinson M.I."/>
            <person name="Powell A.J."/>
            <person name="Barry K."/>
            <person name="Miller A.N."/>
            <person name="Grigoriev I.V."/>
            <person name="Debuchy R."/>
            <person name="Gladieux P."/>
            <person name="Hiltunen Thoren M."/>
            <person name="Johannesson H."/>
        </authorList>
    </citation>
    <scope>NUCLEOTIDE SEQUENCE</scope>
    <source>
        <strain evidence="6">CBS 118394</strain>
    </source>
</reference>
<dbReference type="AlphaFoldDB" id="A0AAE0MA18"/>
<dbReference type="GO" id="GO:0071949">
    <property type="term" value="F:FAD binding"/>
    <property type="evidence" value="ECO:0007669"/>
    <property type="project" value="InterPro"/>
</dbReference>
<keyword evidence="4" id="KW-0503">Monooxygenase</keyword>
<proteinExistence type="predicted"/>
<evidence type="ECO:0000256" key="1">
    <source>
        <dbReference type="ARBA" id="ARBA00022630"/>
    </source>
</evidence>
<keyword evidence="1" id="KW-0285">Flavoprotein</keyword>
<dbReference type="PANTHER" id="PTHR46972">
    <property type="entry name" value="MONOOXYGENASE ASQM-RELATED"/>
    <property type="match status" value="1"/>
</dbReference>
<dbReference type="SUPFAM" id="SSF51905">
    <property type="entry name" value="FAD/NAD(P)-binding domain"/>
    <property type="match status" value="1"/>
</dbReference>
<feature type="domain" description="FAD-binding" evidence="5">
    <location>
        <begin position="4"/>
        <end position="354"/>
    </location>
</feature>
<keyword evidence="7" id="KW-1185">Reference proteome</keyword>
<dbReference type="PRINTS" id="PR00420">
    <property type="entry name" value="RNGMNOXGNASE"/>
</dbReference>
<evidence type="ECO:0000313" key="7">
    <source>
        <dbReference type="Proteomes" id="UP001283341"/>
    </source>
</evidence>
<dbReference type="EMBL" id="JAUEDM010000002">
    <property type="protein sequence ID" value="KAK3324931.1"/>
    <property type="molecule type" value="Genomic_DNA"/>
</dbReference>
<dbReference type="PANTHER" id="PTHR46972:SF1">
    <property type="entry name" value="FAD DEPENDENT OXIDOREDUCTASE DOMAIN-CONTAINING PROTEIN"/>
    <property type="match status" value="1"/>
</dbReference>
<evidence type="ECO:0000313" key="6">
    <source>
        <dbReference type="EMBL" id="KAK3324931.1"/>
    </source>
</evidence>
<evidence type="ECO:0000256" key="4">
    <source>
        <dbReference type="ARBA" id="ARBA00023033"/>
    </source>
</evidence>
<comment type="caution">
    <text evidence="6">The sequence shown here is derived from an EMBL/GenBank/DDBJ whole genome shotgun (WGS) entry which is preliminary data.</text>
</comment>
<dbReference type="InterPro" id="IPR036188">
    <property type="entry name" value="FAD/NAD-bd_sf"/>
</dbReference>
<evidence type="ECO:0000256" key="3">
    <source>
        <dbReference type="ARBA" id="ARBA00023002"/>
    </source>
</evidence>
<name>A0AAE0MA18_9PEZI</name>
<gene>
    <name evidence="6" type="ORF">B0H66DRAFT_547117</name>
</gene>